<keyword evidence="2" id="KW-0472">Membrane</keyword>
<feature type="compositionally biased region" description="Polar residues" evidence="1">
    <location>
        <begin position="205"/>
        <end position="214"/>
    </location>
</feature>
<evidence type="ECO:0000313" key="4">
    <source>
        <dbReference type="Proteomes" id="UP001176940"/>
    </source>
</evidence>
<feature type="region of interest" description="Disordered" evidence="1">
    <location>
        <begin position="189"/>
        <end position="214"/>
    </location>
</feature>
<organism evidence="3 4">
    <name type="scientific">Ranitomeya imitator</name>
    <name type="common">mimic poison frog</name>
    <dbReference type="NCBI Taxonomy" id="111125"/>
    <lineage>
        <taxon>Eukaryota</taxon>
        <taxon>Metazoa</taxon>
        <taxon>Chordata</taxon>
        <taxon>Craniata</taxon>
        <taxon>Vertebrata</taxon>
        <taxon>Euteleostomi</taxon>
        <taxon>Amphibia</taxon>
        <taxon>Batrachia</taxon>
        <taxon>Anura</taxon>
        <taxon>Neobatrachia</taxon>
        <taxon>Hyloidea</taxon>
        <taxon>Dendrobatidae</taxon>
        <taxon>Dendrobatinae</taxon>
        <taxon>Ranitomeya</taxon>
    </lineage>
</organism>
<evidence type="ECO:0000313" key="3">
    <source>
        <dbReference type="EMBL" id="CAJ0965893.1"/>
    </source>
</evidence>
<name>A0ABN9MK81_9NEOB</name>
<reference evidence="3" key="1">
    <citation type="submission" date="2023-07" db="EMBL/GenBank/DDBJ databases">
        <authorList>
            <person name="Stuckert A."/>
        </authorList>
    </citation>
    <scope>NUCLEOTIDE SEQUENCE</scope>
</reference>
<keyword evidence="2" id="KW-1133">Transmembrane helix</keyword>
<dbReference type="Proteomes" id="UP001176940">
    <property type="component" value="Unassembled WGS sequence"/>
</dbReference>
<accession>A0ABN9MK81</accession>
<keyword evidence="2" id="KW-0812">Transmembrane</keyword>
<dbReference type="EMBL" id="CAUEEQ010070434">
    <property type="protein sequence ID" value="CAJ0965893.1"/>
    <property type="molecule type" value="Genomic_DNA"/>
</dbReference>
<protein>
    <submittedName>
        <fullName evidence="3">Uncharacterized protein</fullName>
    </submittedName>
</protein>
<gene>
    <name evidence="3" type="ORF">RIMI_LOCUS20738317</name>
</gene>
<evidence type="ECO:0000256" key="2">
    <source>
        <dbReference type="SAM" id="Phobius"/>
    </source>
</evidence>
<keyword evidence="4" id="KW-1185">Reference proteome</keyword>
<feature type="region of interest" description="Disordered" evidence="1">
    <location>
        <begin position="101"/>
        <end position="120"/>
    </location>
</feature>
<evidence type="ECO:0000256" key="1">
    <source>
        <dbReference type="SAM" id="MobiDB-lite"/>
    </source>
</evidence>
<proteinExistence type="predicted"/>
<feature type="transmembrane region" description="Helical" evidence="2">
    <location>
        <begin position="26"/>
        <end position="50"/>
    </location>
</feature>
<feature type="compositionally biased region" description="Basic and acidic residues" evidence="1">
    <location>
        <begin position="101"/>
        <end position="112"/>
    </location>
</feature>
<sequence>MNGLCALGSSVEIQRGGLASELVADLVLIFLVVAPWLYFICFIYDVFFLITTNLSGSFLMVYATHASNHILAPGSPPHDTTEYMVSVTLCFHLRIPSSGRETRPIHGQKEGCPDGGTRYSSGSDDGGTVFLVLDRIKYKHGECVCAIGAIHQCRSPVPITSGIHQCRSPGPSTQCRPSVPITSGIHQCRSPGPSTSAGHQCRSPVASTSAGHQC</sequence>
<comment type="caution">
    <text evidence="3">The sequence shown here is derived from an EMBL/GenBank/DDBJ whole genome shotgun (WGS) entry which is preliminary data.</text>
</comment>